<dbReference type="OrthoDB" id="345191at2759"/>
<dbReference type="Proteomes" id="UP000195521">
    <property type="component" value="Unassembled WGS sequence"/>
</dbReference>
<keyword evidence="2" id="KW-1185">Reference proteome</keyword>
<reference evidence="2" key="1">
    <citation type="submission" date="2017-04" db="EMBL/GenBank/DDBJ databases">
        <title>Plasmodium gonderi genome.</title>
        <authorList>
            <person name="Arisue N."/>
            <person name="Honma H."/>
            <person name="Kawai S."/>
            <person name="Tougan T."/>
            <person name="Tanabe K."/>
            <person name="Horii T."/>
        </authorList>
    </citation>
    <scope>NUCLEOTIDE SEQUENCE [LARGE SCALE GENOMIC DNA]</scope>
    <source>
        <strain evidence="2">ATCC 30045</strain>
    </source>
</reference>
<accession>A0A1Y1JRI4</accession>
<proteinExistence type="predicted"/>
<comment type="caution">
    <text evidence="1">The sequence shown here is derived from an EMBL/GenBank/DDBJ whole genome shotgun (WGS) entry which is preliminary data.</text>
</comment>
<dbReference type="RefSeq" id="XP_028546041.1">
    <property type="nucleotide sequence ID" value="XM_028690240.1"/>
</dbReference>
<evidence type="ECO:0000313" key="2">
    <source>
        <dbReference type="Proteomes" id="UP000195521"/>
    </source>
</evidence>
<dbReference type="OMA" id="MTNVVEC"/>
<dbReference type="AlphaFoldDB" id="A0A1Y1JRI4"/>
<organism evidence="1 2">
    <name type="scientific">Plasmodium gonderi</name>
    <dbReference type="NCBI Taxonomy" id="77519"/>
    <lineage>
        <taxon>Eukaryota</taxon>
        <taxon>Sar</taxon>
        <taxon>Alveolata</taxon>
        <taxon>Apicomplexa</taxon>
        <taxon>Aconoidasida</taxon>
        <taxon>Haemosporida</taxon>
        <taxon>Plasmodiidae</taxon>
        <taxon>Plasmodium</taxon>
        <taxon>Plasmodium (Plasmodium)</taxon>
    </lineage>
</organism>
<name>A0A1Y1JRI4_PLAGO</name>
<sequence>MTNVVECTFKIPPVTAKAPDNAIIWNTFQFCDEKGWYSLTNHDDIRLRPTSFNDGRIKFLAQLEKIPDEFESILCGKYDAKAWGKDGCNIVIEGEKDVHISLPGLKEKINYNHRERFPTFLKNWKIIVSMLNEHITLIRINTETALIININEKSNVTVKCVNFNSGFLCVNPHSNLAVAYGGFALNELKNCELVPNITHEGAEWGFFVHLFKWGHIIIPKDIEIKLPSPGLKLIGKKIDTVAIISLPPNIYIHVKLDGPKCIRKLEYGQDYSITAIKSSESDIDIYLLFDGQLLKYEFSFDTRLNKVGKGRSINCAKLKCTNKSKEVSSFVFQDKANCKVLLDSNCPTDNMGHLLCNQTISVFDAETGEYLSHPQGLQLTDVFTTLSYPVDKE</sequence>
<dbReference type="EMBL" id="BDQF01000015">
    <property type="protein sequence ID" value="GAW83452.1"/>
    <property type="molecule type" value="Genomic_DNA"/>
</dbReference>
<evidence type="ECO:0000313" key="1">
    <source>
        <dbReference type="EMBL" id="GAW83452.1"/>
    </source>
</evidence>
<protein>
    <submittedName>
        <fullName evidence="1">Uncharacterized protein</fullName>
    </submittedName>
</protein>
<gene>
    <name evidence="1" type="ORF">PGO_142490</name>
</gene>
<dbReference type="GeneID" id="39750198"/>